<reference evidence="2" key="1">
    <citation type="journal article" date="2020" name="Nat. Commun.">
        <title>Large-scale genome sequencing of mycorrhizal fungi provides insights into the early evolution of symbiotic traits.</title>
        <authorList>
            <person name="Miyauchi S."/>
            <person name="Kiss E."/>
            <person name="Kuo A."/>
            <person name="Drula E."/>
            <person name="Kohler A."/>
            <person name="Sanchez-Garcia M."/>
            <person name="Morin E."/>
            <person name="Andreopoulos B."/>
            <person name="Barry K.W."/>
            <person name="Bonito G."/>
            <person name="Buee M."/>
            <person name="Carver A."/>
            <person name="Chen C."/>
            <person name="Cichocki N."/>
            <person name="Clum A."/>
            <person name="Culley D."/>
            <person name="Crous P.W."/>
            <person name="Fauchery L."/>
            <person name="Girlanda M."/>
            <person name="Hayes R.D."/>
            <person name="Keri Z."/>
            <person name="LaButti K."/>
            <person name="Lipzen A."/>
            <person name="Lombard V."/>
            <person name="Magnuson J."/>
            <person name="Maillard F."/>
            <person name="Murat C."/>
            <person name="Nolan M."/>
            <person name="Ohm R.A."/>
            <person name="Pangilinan J."/>
            <person name="Pereira M.F."/>
            <person name="Perotto S."/>
            <person name="Peter M."/>
            <person name="Pfister S."/>
            <person name="Riley R."/>
            <person name="Sitrit Y."/>
            <person name="Stielow J.B."/>
            <person name="Szollosi G."/>
            <person name="Zifcakova L."/>
            <person name="Stursova M."/>
            <person name="Spatafora J.W."/>
            <person name="Tedersoo L."/>
            <person name="Vaario L.M."/>
            <person name="Yamada A."/>
            <person name="Yan M."/>
            <person name="Wang P."/>
            <person name="Xu J."/>
            <person name="Bruns T."/>
            <person name="Baldrian P."/>
            <person name="Vilgalys R."/>
            <person name="Dunand C."/>
            <person name="Henrissat B."/>
            <person name="Grigoriev I.V."/>
            <person name="Hibbett D."/>
            <person name="Nagy L.G."/>
            <person name="Martin F.M."/>
        </authorList>
    </citation>
    <scope>NUCLEOTIDE SEQUENCE</scope>
    <source>
        <strain evidence="2">UP504</strain>
    </source>
</reference>
<dbReference type="SUPFAM" id="SSF53254">
    <property type="entry name" value="Phosphoglycerate mutase-like"/>
    <property type="match status" value="1"/>
</dbReference>
<comment type="caution">
    <text evidence="2">The sequence shown here is derived from an EMBL/GenBank/DDBJ whole genome shotgun (WGS) entry which is preliminary data.</text>
</comment>
<organism evidence="2 3">
    <name type="scientific">Hydnum rufescens UP504</name>
    <dbReference type="NCBI Taxonomy" id="1448309"/>
    <lineage>
        <taxon>Eukaryota</taxon>
        <taxon>Fungi</taxon>
        <taxon>Dikarya</taxon>
        <taxon>Basidiomycota</taxon>
        <taxon>Agaricomycotina</taxon>
        <taxon>Agaricomycetes</taxon>
        <taxon>Cantharellales</taxon>
        <taxon>Hydnaceae</taxon>
        <taxon>Hydnum</taxon>
    </lineage>
</organism>
<protein>
    <recommendedName>
        <fullName evidence="4">Histidine acid phosphatase</fullName>
    </recommendedName>
</protein>
<accession>A0A9P6B4G1</accession>
<keyword evidence="1" id="KW-1133">Transmembrane helix</keyword>
<dbReference type="EMBL" id="MU128943">
    <property type="protein sequence ID" value="KAF9516136.1"/>
    <property type="molecule type" value="Genomic_DNA"/>
</dbReference>
<dbReference type="AlphaFoldDB" id="A0A9P6B4G1"/>
<keyword evidence="3" id="KW-1185">Reference proteome</keyword>
<dbReference type="PANTHER" id="PTHR11567">
    <property type="entry name" value="ACID PHOSPHATASE-RELATED"/>
    <property type="match status" value="1"/>
</dbReference>
<dbReference type="InterPro" id="IPR050645">
    <property type="entry name" value="Histidine_acid_phosphatase"/>
</dbReference>
<dbReference type="OrthoDB" id="258392at2759"/>
<evidence type="ECO:0008006" key="4">
    <source>
        <dbReference type="Google" id="ProtNLM"/>
    </source>
</evidence>
<proteinExistence type="predicted"/>
<dbReference type="GO" id="GO:0016791">
    <property type="term" value="F:phosphatase activity"/>
    <property type="evidence" value="ECO:0007669"/>
    <property type="project" value="TreeGrafter"/>
</dbReference>
<keyword evidence="1" id="KW-0812">Transmembrane</keyword>
<dbReference type="PANTHER" id="PTHR11567:SF142">
    <property type="entry name" value="PHOSPHOGLYCERATE MUTASE-LIKE PROTEIN"/>
    <property type="match status" value="1"/>
</dbReference>
<dbReference type="Gene3D" id="3.40.50.1240">
    <property type="entry name" value="Phosphoglycerate mutase-like"/>
    <property type="match status" value="1"/>
</dbReference>
<evidence type="ECO:0000256" key="1">
    <source>
        <dbReference type="SAM" id="Phobius"/>
    </source>
</evidence>
<feature type="transmembrane region" description="Helical" evidence="1">
    <location>
        <begin position="399"/>
        <end position="423"/>
    </location>
</feature>
<dbReference type="InterPro" id="IPR029033">
    <property type="entry name" value="His_PPase_superfam"/>
</dbReference>
<keyword evidence="1" id="KW-0472">Membrane</keyword>
<sequence>MAGVNSSLLGVLVLTRHGDRQVFYQPDTYTALDTIITPLGEAEEFQLGGLLRSLYFDVNSTAYIEGIFPSTSAVNNTQVQLVADAGYEGGVTYKSALALSQGLWPATQASNITLANGTVVHSPLGGYQYVTIDSVMPDADVSLEGWMSCPNFDTATAQVYASSQFQQVASQNALFLASLADLVGGRPVTLQNIWNVRIRNAYNFMNVQYTYNPAFPGACPPSVLRKARQLANYHESAIFTSPTLNSIHNIPGQAILPRILDTLAQLANTSDPLKFESISLSYQPFLSLFSMMNISGSNANLSGIINFAGSATFEVRSINGSAPFVRFALKNGSEDATYASQPFFGGSSDIPLATLQTNLEPFTIRTLSSWCKTCGNKATRGCNLVTAAESGSHPSVSPLAAGFIGASVTLAFAVVILALMLLMGLVSVGRGRRVSASVRGVRGPRHPNALPLETPVKRVTSTDDATESWEGK</sequence>
<evidence type="ECO:0000313" key="3">
    <source>
        <dbReference type="Proteomes" id="UP000886523"/>
    </source>
</evidence>
<dbReference type="Proteomes" id="UP000886523">
    <property type="component" value="Unassembled WGS sequence"/>
</dbReference>
<name>A0A9P6B4G1_9AGAM</name>
<gene>
    <name evidence="2" type="ORF">BS47DRAFT_1391038</name>
</gene>
<evidence type="ECO:0000313" key="2">
    <source>
        <dbReference type="EMBL" id="KAF9516136.1"/>
    </source>
</evidence>